<evidence type="ECO:0000259" key="12">
    <source>
        <dbReference type="Pfam" id="PF20719"/>
    </source>
</evidence>
<name>A0A1E4TKQ7_9ASCO</name>
<protein>
    <recommendedName>
        <fullName evidence="3 9">Mediator of RNA polymerase II transcription subunit 16</fullName>
    </recommendedName>
    <alternativeName>
        <fullName evidence="8 9">Mediator complex subunit 16</fullName>
    </alternativeName>
</protein>
<comment type="function">
    <text evidence="9">Component of the Mediator complex, a coactivator involved in the regulated transcription of nearly all RNA polymerase II-dependent genes. Mediator functions as a bridge to convey information from gene-specific regulatory proteins to the basal RNA polymerase II transcription machinery. Mediator is recruited to promoters by direct interactions with regulatory proteins and serves as a scaffold for the assembly of a functional preinitiation complex with RNA polymerase II and the general transcription factors.</text>
</comment>
<keyword evidence="14" id="KW-1185">Reference proteome</keyword>
<gene>
    <name evidence="9" type="primary">MED16</name>
    <name evidence="13" type="ORF">CANCADRAFT_891</name>
</gene>
<evidence type="ECO:0000256" key="4">
    <source>
        <dbReference type="ARBA" id="ARBA00023015"/>
    </source>
</evidence>
<dbReference type="InterPro" id="IPR048339">
    <property type="entry name" value="Mediator_Med16_C"/>
</dbReference>
<evidence type="ECO:0000256" key="5">
    <source>
        <dbReference type="ARBA" id="ARBA00023159"/>
    </source>
</evidence>
<evidence type="ECO:0000313" key="13">
    <source>
        <dbReference type="EMBL" id="ODV92307.1"/>
    </source>
</evidence>
<sequence>MSGAISWSKYGFLAYLTNNKHTQEDKIFISMLQPTDGYLWHLSPPFLLIKDLASLVSNKVKLISWSLNSAEIAIVDSHGQVSFIAYSPIPGASRCIYQSSPLQSADPAFSRVVGFEWLLPDRDQSLLHSATRPSSDQKFTYNLHTSVPQCATHSPLFKQVAMALTTSGILRLWYQPDVRPTPNSPYPKFRELSCVIERGVIFSHASFGTIPIPDSTACDPPITLVAAYAPLLREIRLYKVTWKIIQSSENQQPTPKPQQPQQQPNQSMAAPEHIIKSLEVSKLVICNISSLIRSNFEISQFCLLANRWSSFSHEAHISRQTSLIIGLNSTDSTQNSKLLRWNVKFQKHQIHPSFETLRNVPGVMHADQVCTMQLADSFEFPSNISSIHVLPFEPLLIVHFTSGHIEFRDINSLAKLSPTENPSGVELVSTALDVGFQLPSLRPDCLYYPSPNGCGFAFFDQENGELGFSPLILPTVNIAESGVFPVIAAFIAYRHGNSYFRSTSSEDLLHLSQKLLFENSKNFPNLPKYTSFILSESHRALNYVLDGNKDITIEKLMTHTMLQKCLSLQTVLGVRPGWIRPISSRVAHVVLNLRLLAFAISFTLRSIQNQNPRNNVSDSEYKAITIASLLGMVQWFTDLLTFMTREMVQNHNEPELYYKPCLTLGVLMSQTARLFFQFCLRGIRGFEQIISRAARNDGDVKGPVQMTFGMLREITGNAPVSIAAFETFTGAVDSVIKHIYPSLQNQLGFSQAWFFQATVSPVMKKVVERIDATFAQKVLPTVDHEGLYFTSTAWLGLDDLTILPLIPTETELSDKQNEALNIAIAHLESRKGMDEIRKRVMPRNNPQAIPRICSRCGCISVWEIFNSQVPFIWSSAAFPKICPCGGYWLPLKSSS</sequence>
<keyword evidence="7 9" id="KW-0539">Nucleus</keyword>
<comment type="similarity">
    <text evidence="2 9">Belongs to the Mediator complex subunit 16 family.</text>
</comment>
<dbReference type="GO" id="GO:0016592">
    <property type="term" value="C:mediator complex"/>
    <property type="evidence" value="ECO:0007669"/>
    <property type="project" value="InterPro"/>
</dbReference>
<evidence type="ECO:0000256" key="10">
    <source>
        <dbReference type="SAM" id="MobiDB-lite"/>
    </source>
</evidence>
<evidence type="ECO:0000256" key="3">
    <source>
        <dbReference type="ARBA" id="ARBA00019614"/>
    </source>
</evidence>
<keyword evidence="6 9" id="KW-0804">Transcription</keyword>
<evidence type="ECO:0000313" key="14">
    <source>
        <dbReference type="Proteomes" id="UP000095023"/>
    </source>
</evidence>
<evidence type="ECO:0000256" key="8">
    <source>
        <dbReference type="ARBA" id="ARBA00032015"/>
    </source>
</evidence>
<dbReference type="PANTHER" id="PTHR13224:SF6">
    <property type="entry name" value="MEDIATOR OF RNA POLYMERASE II TRANSCRIPTION SUBUNIT 16"/>
    <property type="match status" value="1"/>
</dbReference>
<organism evidence="13 14">
    <name type="scientific">Tortispora caseinolytica NRRL Y-17796</name>
    <dbReference type="NCBI Taxonomy" id="767744"/>
    <lineage>
        <taxon>Eukaryota</taxon>
        <taxon>Fungi</taxon>
        <taxon>Dikarya</taxon>
        <taxon>Ascomycota</taxon>
        <taxon>Saccharomycotina</taxon>
        <taxon>Trigonopsidomycetes</taxon>
        <taxon>Trigonopsidales</taxon>
        <taxon>Trigonopsidaceae</taxon>
        <taxon>Tortispora</taxon>
    </lineage>
</organism>
<feature type="region of interest" description="Disordered" evidence="10">
    <location>
        <begin position="249"/>
        <end position="269"/>
    </location>
</feature>
<evidence type="ECO:0000256" key="6">
    <source>
        <dbReference type="ARBA" id="ARBA00023163"/>
    </source>
</evidence>
<dbReference type="InterPro" id="IPR048338">
    <property type="entry name" value="Mediator_Med16"/>
</dbReference>
<dbReference type="Proteomes" id="UP000095023">
    <property type="component" value="Unassembled WGS sequence"/>
</dbReference>
<dbReference type="GO" id="GO:0045893">
    <property type="term" value="P:positive regulation of DNA-templated transcription"/>
    <property type="evidence" value="ECO:0007669"/>
    <property type="project" value="TreeGrafter"/>
</dbReference>
<comment type="subcellular location">
    <subcellularLocation>
        <location evidence="1 9">Nucleus</location>
    </subcellularLocation>
</comment>
<proteinExistence type="inferred from homology"/>
<dbReference type="AlphaFoldDB" id="A0A1E4TKQ7"/>
<dbReference type="Pfam" id="PF11635">
    <property type="entry name" value="Med16_N"/>
    <property type="match status" value="1"/>
</dbReference>
<comment type="subunit">
    <text evidence="9">Component of the Mediator complex.</text>
</comment>
<dbReference type="Pfam" id="PF20719">
    <property type="entry name" value="Med16_C"/>
    <property type="match status" value="1"/>
</dbReference>
<dbReference type="EMBL" id="KV453841">
    <property type="protein sequence ID" value="ODV92307.1"/>
    <property type="molecule type" value="Genomic_DNA"/>
</dbReference>
<feature type="domain" description="Mediator complex subunit 16 C-terminal" evidence="12">
    <location>
        <begin position="775"/>
        <end position="888"/>
    </location>
</feature>
<evidence type="ECO:0000256" key="1">
    <source>
        <dbReference type="ARBA" id="ARBA00004123"/>
    </source>
</evidence>
<dbReference type="InterPro" id="IPR021665">
    <property type="entry name" value="Mediator_Med16_N"/>
</dbReference>
<evidence type="ECO:0000256" key="2">
    <source>
        <dbReference type="ARBA" id="ARBA00006543"/>
    </source>
</evidence>
<keyword evidence="5 9" id="KW-0010">Activator</keyword>
<dbReference type="PANTHER" id="PTHR13224">
    <property type="entry name" value="THYROID HORMONE RECEPTOR-ASSOCIATED PROTEIN-RELATED"/>
    <property type="match status" value="1"/>
</dbReference>
<reference evidence="14" key="1">
    <citation type="submission" date="2016-02" db="EMBL/GenBank/DDBJ databases">
        <title>Comparative genomics of biotechnologically important yeasts.</title>
        <authorList>
            <consortium name="DOE Joint Genome Institute"/>
            <person name="Riley R."/>
            <person name="Haridas S."/>
            <person name="Wolfe K.H."/>
            <person name="Lopes M.R."/>
            <person name="Hittinger C.T."/>
            <person name="Goker M."/>
            <person name="Salamov A."/>
            <person name="Wisecaver J."/>
            <person name="Long T.M."/>
            <person name="Aerts A.L."/>
            <person name="Barry K."/>
            <person name="Choi C."/>
            <person name="Clum A."/>
            <person name="Coughlan A.Y."/>
            <person name="Deshpande S."/>
            <person name="Douglass A.P."/>
            <person name="Hanson S.J."/>
            <person name="Klenk H.-P."/>
            <person name="Labutti K."/>
            <person name="Lapidus A."/>
            <person name="Lindquist E."/>
            <person name="Lipzen A."/>
            <person name="Meier-Kolthoff J.P."/>
            <person name="Ohm R.A."/>
            <person name="Otillar R.P."/>
            <person name="Pangilinan J."/>
            <person name="Peng Y."/>
            <person name="Rokas A."/>
            <person name="Rosa C.A."/>
            <person name="Scheuner C."/>
            <person name="Sibirny A.A."/>
            <person name="Slot J.C."/>
            <person name="Stielow J.B."/>
            <person name="Sun H."/>
            <person name="Kurtzman C.P."/>
            <person name="Blackwell M."/>
            <person name="Jeffries T.W."/>
            <person name="Grigoriev I.V."/>
        </authorList>
    </citation>
    <scope>NUCLEOTIDE SEQUENCE [LARGE SCALE GENOMIC DNA]</scope>
    <source>
        <strain evidence="14">NRRL Y-17796</strain>
    </source>
</reference>
<accession>A0A1E4TKQ7</accession>
<evidence type="ECO:0000256" key="7">
    <source>
        <dbReference type="ARBA" id="ARBA00023242"/>
    </source>
</evidence>
<feature type="domain" description="Mediator complex subunit Med16 N-terminal" evidence="11">
    <location>
        <begin position="110"/>
        <end position="440"/>
    </location>
</feature>
<evidence type="ECO:0000259" key="11">
    <source>
        <dbReference type="Pfam" id="PF11635"/>
    </source>
</evidence>
<keyword evidence="4 9" id="KW-0805">Transcription regulation</keyword>
<evidence type="ECO:0000256" key="9">
    <source>
        <dbReference type="RuleBase" id="RU364149"/>
    </source>
</evidence>
<dbReference type="OrthoDB" id="4139168at2759"/>